<evidence type="ECO:0000313" key="3">
    <source>
        <dbReference type="Proteomes" id="UP000807825"/>
    </source>
</evidence>
<dbReference type="EMBL" id="JACRDE010000156">
    <property type="protein sequence ID" value="MBI5248920.1"/>
    <property type="molecule type" value="Genomic_DNA"/>
</dbReference>
<dbReference type="AlphaFoldDB" id="A0A9D6V1I6"/>
<keyword evidence="1" id="KW-0732">Signal</keyword>
<organism evidence="2 3">
    <name type="scientific">Desulfomonile tiedjei</name>
    <dbReference type="NCBI Taxonomy" id="2358"/>
    <lineage>
        <taxon>Bacteria</taxon>
        <taxon>Pseudomonadati</taxon>
        <taxon>Thermodesulfobacteriota</taxon>
        <taxon>Desulfomonilia</taxon>
        <taxon>Desulfomonilales</taxon>
        <taxon>Desulfomonilaceae</taxon>
        <taxon>Desulfomonile</taxon>
    </lineage>
</organism>
<gene>
    <name evidence="2" type="ORF">HY912_05445</name>
</gene>
<name>A0A9D6V1I6_9BACT</name>
<evidence type="ECO:0000313" key="2">
    <source>
        <dbReference type="EMBL" id="MBI5248920.1"/>
    </source>
</evidence>
<protein>
    <recommendedName>
        <fullName evidence="4">Secreted protein</fullName>
    </recommendedName>
</protein>
<sequence>MRRPLMLIAVASSLFCLHLGSAEADDPDARVRICVKGHHNTGMIQGKGVVVCAKCELKAASSSPENKCRDFADLKKALKYWDKYCCD</sequence>
<reference evidence="2" key="1">
    <citation type="submission" date="2020-07" db="EMBL/GenBank/DDBJ databases">
        <title>Huge and variable diversity of episymbiotic CPR bacteria and DPANN archaea in groundwater ecosystems.</title>
        <authorList>
            <person name="He C.Y."/>
            <person name="Keren R."/>
            <person name="Whittaker M."/>
            <person name="Farag I.F."/>
            <person name="Doudna J."/>
            <person name="Cate J.H.D."/>
            <person name="Banfield J.F."/>
        </authorList>
    </citation>
    <scope>NUCLEOTIDE SEQUENCE</scope>
    <source>
        <strain evidence="2">NC_groundwater_1664_Pr3_B-0.1um_52_9</strain>
    </source>
</reference>
<evidence type="ECO:0008006" key="4">
    <source>
        <dbReference type="Google" id="ProtNLM"/>
    </source>
</evidence>
<accession>A0A9D6V1I6</accession>
<feature type="chain" id="PRO_5039259379" description="Secreted protein" evidence="1">
    <location>
        <begin position="25"/>
        <end position="87"/>
    </location>
</feature>
<feature type="signal peptide" evidence="1">
    <location>
        <begin position="1"/>
        <end position="24"/>
    </location>
</feature>
<comment type="caution">
    <text evidence="2">The sequence shown here is derived from an EMBL/GenBank/DDBJ whole genome shotgun (WGS) entry which is preliminary data.</text>
</comment>
<dbReference type="Proteomes" id="UP000807825">
    <property type="component" value="Unassembled WGS sequence"/>
</dbReference>
<evidence type="ECO:0000256" key="1">
    <source>
        <dbReference type="SAM" id="SignalP"/>
    </source>
</evidence>
<proteinExistence type="predicted"/>